<protein>
    <submittedName>
        <fullName evidence="3">Antibiotic biosynthesis monooxygenase</fullName>
    </submittedName>
    <submittedName>
        <fullName evidence="2">Quinol monooxygenase</fullName>
    </submittedName>
</protein>
<proteinExistence type="predicted"/>
<dbReference type="Pfam" id="PF03992">
    <property type="entry name" value="ABM"/>
    <property type="match status" value="1"/>
</dbReference>
<accession>A0AAX2ABI4</accession>
<dbReference type="Proteomes" id="UP000289193">
    <property type="component" value="Unassembled WGS sequence"/>
</dbReference>
<gene>
    <name evidence="2" type="ORF">ABIV_1097</name>
    <name evidence="3" type="ORF">CRV05_02250</name>
</gene>
<evidence type="ECO:0000313" key="5">
    <source>
        <dbReference type="Proteomes" id="UP000289193"/>
    </source>
</evidence>
<dbReference type="PANTHER" id="PTHR33336:SF15">
    <property type="entry name" value="ABM DOMAIN-CONTAINING PROTEIN"/>
    <property type="match status" value="1"/>
</dbReference>
<keyword evidence="5" id="KW-1185">Reference proteome</keyword>
<dbReference type="RefSeq" id="WP_114838944.1">
    <property type="nucleotide sequence ID" value="NZ_CP031217.1"/>
</dbReference>
<dbReference type="AlphaFoldDB" id="A0AAX2ABI4"/>
<dbReference type="InterPro" id="IPR050744">
    <property type="entry name" value="AI-2_Isomerase_LsrG"/>
</dbReference>
<dbReference type="PROSITE" id="PS51725">
    <property type="entry name" value="ABM"/>
    <property type="match status" value="1"/>
</dbReference>
<dbReference type="EMBL" id="PDKM01000001">
    <property type="protein sequence ID" value="RXK11210.1"/>
    <property type="molecule type" value="Genomic_DNA"/>
</dbReference>
<dbReference type="KEGG" id="hbv:ABIV_1097"/>
<evidence type="ECO:0000313" key="4">
    <source>
        <dbReference type="Proteomes" id="UP000253850"/>
    </source>
</evidence>
<reference evidence="2 4" key="2">
    <citation type="submission" date="2018-07" db="EMBL/GenBank/DDBJ databases">
        <title>Complete genome of the Arcobacter bivalviorum type strain LMG 26154.</title>
        <authorList>
            <person name="Miller W.G."/>
            <person name="Yee E."/>
            <person name="Bono J.L."/>
        </authorList>
    </citation>
    <scope>NUCLEOTIDE SEQUENCE [LARGE SCALE GENOMIC DNA]</scope>
    <source>
        <strain evidence="2 4">LMG 26154</strain>
    </source>
</reference>
<organism evidence="3 5">
    <name type="scientific">Halarcobacter bivalviorum</name>
    <dbReference type="NCBI Taxonomy" id="663364"/>
    <lineage>
        <taxon>Bacteria</taxon>
        <taxon>Pseudomonadati</taxon>
        <taxon>Campylobacterota</taxon>
        <taxon>Epsilonproteobacteria</taxon>
        <taxon>Campylobacterales</taxon>
        <taxon>Arcobacteraceae</taxon>
        <taxon>Halarcobacter</taxon>
    </lineage>
</organism>
<evidence type="ECO:0000259" key="1">
    <source>
        <dbReference type="PROSITE" id="PS51725"/>
    </source>
</evidence>
<reference evidence="3 5" key="1">
    <citation type="submission" date="2017-10" db="EMBL/GenBank/DDBJ databases">
        <title>Genomics of the genus Arcobacter.</title>
        <authorList>
            <person name="Perez-Cataluna A."/>
            <person name="Figueras M.J."/>
        </authorList>
    </citation>
    <scope>NUCLEOTIDE SEQUENCE [LARGE SCALE GENOMIC DNA]</scope>
    <source>
        <strain evidence="3 5">CECT 7835</strain>
    </source>
</reference>
<feature type="domain" description="ABM" evidence="1">
    <location>
        <begin position="4"/>
        <end position="97"/>
    </location>
</feature>
<name>A0AAX2ABI4_9BACT</name>
<dbReference type="EMBL" id="CP031217">
    <property type="protein sequence ID" value="AXH12101.1"/>
    <property type="molecule type" value="Genomic_DNA"/>
</dbReference>
<dbReference type="InterPro" id="IPR007138">
    <property type="entry name" value="ABM_dom"/>
</dbReference>
<evidence type="ECO:0000313" key="3">
    <source>
        <dbReference type="EMBL" id="RXK11210.1"/>
    </source>
</evidence>
<dbReference type="Proteomes" id="UP000253850">
    <property type="component" value="Chromosome"/>
</dbReference>
<dbReference type="SUPFAM" id="SSF54909">
    <property type="entry name" value="Dimeric alpha+beta barrel"/>
    <property type="match status" value="1"/>
</dbReference>
<dbReference type="InterPro" id="IPR011008">
    <property type="entry name" value="Dimeric_a/b-barrel"/>
</dbReference>
<dbReference type="GO" id="GO:0004497">
    <property type="term" value="F:monooxygenase activity"/>
    <property type="evidence" value="ECO:0007669"/>
    <property type="project" value="UniProtKB-KW"/>
</dbReference>
<evidence type="ECO:0000313" key="2">
    <source>
        <dbReference type="EMBL" id="AXH12101.1"/>
    </source>
</evidence>
<keyword evidence="3" id="KW-0503">Monooxygenase</keyword>
<sequence>MKNIIVVANIKIKPEFKEEVYNELVKLHKNTHQYDLGCIYYELHKSLNEENSYTFIETWENQEFLTQHEGKSHFEEFLTNIENKLESVEINKLEKILI</sequence>
<dbReference type="Gene3D" id="3.30.70.100">
    <property type="match status" value="1"/>
</dbReference>
<dbReference type="PANTHER" id="PTHR33336">
    <property type="entry name" value="QUINOL MONOOXYGENASE YGIN-RELATED"/>
    <property type="match status" value="1"/>
</dbReference>
<keyword evidence="3" id="KW-0560">Oxidoreductase</keyword>